<dbReference type="InterPro" id="IPR036287">
    <property type="entry name" value="Rv1873-like_sf"/>
</dbReference>
<dbReference type="EMBL" id="JBEPML010000004">
    <property type="protein sequence ID" value="MET3791420.1"/>
    <property type="molecule type" value="Genomic_DNA"/>
</dbReference>
<proteinExistence type="predicted"/>
<dbReference type="Proteomes" id="UP001549076">
    <property type="component" value="Unassembled WGS sequence"/>
</dbReference>
<evidence type="ECO:0000313" key="1">
    <source>
        <dbReference type="EMBL" id="MET3791420.1"/>
    </source>
</evidence>
<reference evidence="1 2" key="1">
    <citation type="submission" date="2024-06" db="EMBL/GenBank/DDBJ databases">
        <title>Genomic Encyclopedia of Type Strains, Phase IV (KMG-IV): sequencing the most valuable type-strain genomes for metagenomic binning, comparative biology and taxonomic classification.</title>
        <authorList>
            <person name="Goeker M."/>
        </authorList>
    </citation>
    <scope>NUCLEOTIDE SEQUENCE [LARGE SCALE GENOMIC DNA]</scope>
    <source>
        <strain evidence="1 2">DSM 27865</strain>
    </source>
</reference>
<evidence type="ECO:0000313" key="2">
    <source>
        <dbReference type="Proteomes" id="UP001549076"/>
    </source>
</evidence>
<dbReference type="SUPFAM" id="SSF140736">
    <property type="entry name" value="Rv1873-like"/>
    <property type="match status" value="1"/>
</dbReference>
<protein>
    <submittedName>
        <fullName evidence="1">Uncharacterized protein (DUF1810 family)</fullName>
    </submittedName>
</protein>
<sequence length="43" mass="4752">MSMTLFALAGGRAENPFSEALGRWWQGRMDEPTLSLLDRDGPA</sequence>
<name>A0ABV2MX87_9HYPH</name>
<organism evidence="1 2">
    <name type="scientific">Aquamicrobium terrae</name>
    <dbReference type="NCBI Taxonomy" id="1324945"/>
    <lineage>
        <taxon>Bacteria</taxon>
        <taxon>Pseudomonadati</taxon>
        <taxon>Pseudomonadota</taxon>
        <taxon>Alphaproteobacteria</taxon>
        <taxon>Hyphomicrobiales</taxon>
        <taxon>Phyllobacteriaceae</taxon>
        <taxon>Aquamicrobium</taxon>
    </lineage>
</organism>
<comment type="caution">
    <text evidence="1">The sequence shown here is derived from an EMBL/GenBank/DDBJ whole genome shotgun (WGS) entry which is preliminary data.</text>
</comment>
<gene>
    <name evidence="1" type="ORF">ABID37_001628</name>
</gene>
<accession>A0ABV2MX87</accession>
<keyword evidence="2" id="KW-1185">Reference proteome</keyword>